<organism evidence="2 3">
    <name type="scientific">Lysinibacillus xylanilyticus</name>
    <dbReference type="NCBI Taxonomy" id="582475"/>
    <lineage>
        <taxon>Bacteria</taxon>
        <taxon>Bacillati</taxon>
        <taxon>Bacillota</taxon>
        <taxon>Bacilli</taxon>
        <taxon>Bacillales</taxon>
        <taxon>Bacillaceae</taxon>
        <taxon>Lysinibacillus</taxon>
    </lineage>
</organism>
<dbReference type="GeneID" id="96598134"/>
<evidence type="ECO:0000313" key="2">
    <source>
        <dbReference type="EMBL" id="KMY32029.1"/>
    </source>
</evidence>
<feature type="transmembrane region" description="Helical" evidence="1">
    <location>
        <begin position="45"/>
        <end position="63"/>
    </location>
</feature>
<gene>
    <name evidence="2" type="ORF">ACZ11_07615</name>
</gene>
<dbReference type="RefSeq" id="WP_049665023.1">
    <property type="nucleotide sequence ID" value="NZ_LFXJ01000005.1"/>
</dbReference>
<dbReference type="OrthoDB" id="10015506at2"/>
<dbReference type="AlphaFoldDB" id="A0A0K9FBU6"/>
<proteinExistence type="predicted"/>
<keyword evidence="1" id="KW-0812">Transmembrane</keyword>
<dbReference type="EMBL" id="LFXJ01000005">
    <property type="protein sequence ID" value="KMY32029.1"/>
    <property type="molecule type" value="Genomic_DNA"/>
</dbReference>
<feature type="transmembrane region" description="Helical" evidence="1">
    <location>
        <begin position="5"/>
        <end position="25"/>
    </location>
</feature>
<comment type="caution">
    <text evidence="2">The sequence shown here is derived from an EMBL/GenBank/DDBJ whole genome shotgun (WGS) entry which is preliminary data.</text>
</comment>
<dbReference type="Proteomes" id="UP000037326">
    <property type="component" value="Unassembled WGS sequence"/>
</dbReference>
<sequence>MRKMYLYLGAIVIFTPILLGLLLNIPTGFLTIGDESAWVGFFGNYSGGIIGGIVALLVASFQVKKESQYRNREEAKKHEYTIKIIERFIFQEMRDNLSMINEHTYLALENRAEGKQTSHGTNYGFIFTTYYELRYELAKNLKVENQKLFEDIIEFYEQLRLIKNKPQIDDLSRGEAKTIVESLNNWIITLDSI</sequence>
<evidence type="ECO:0000256" key="1">
    <source>
        <dbReference type="SAM" id="Phobius"/>
    </source>
</evidence>
<evidence type="ECO:0008006" key="4">
    <source>
        <dbReference type="Google" id="ProtNLM"/>
    </source>
</evidence>
<accession>A0A0K9FBU6</accession>
<reference evidence="3" key="1">
    <citation type="submission" date="2015-07" db="EMBL/GenBank/DDBJ databases">
        <authorList>
            <consortium name="Consortium for Microbial Forensics and Genomics (microFORGE)"/>
            <person name="Knight B.M."/>
            <person name="Roberts D.P."/>
            <person name="Lin D."/>
            <person name="Hari K."/>
            <person name="Fletcher J."/>
            <person name="Melcher U."/>
            <person name="Blagden T."/>
            <person name="Winegar R.A."/>
        </authorList>
    </citation>
    <scope>NUCLEOTIDE SEQUENCE [LARGE SCALE GENOMIC DNA]</scope>
    <source>
        <strain evidence="3">DSM 23493</strain>
    </source>
</reference>
<keyword evidence="1" id="KW-1133">Transmembrane helix</keyword>
<protein>
    <recommendedName>
        <fullName evidence="4">DUF4760 domain-containing protein</fullName>
    </recommendedName>
</protein>
<dbReference type="PATRIC" id="fig|582475.4.peg.1034"/>
<evidence type="ECO:0000313" key="3">
    <source>
        <dbReference type="Proteomes" id="UP000037326"/>
    </source>
</evidence>
<name>A0A0K9FBU6_9BACI</name>
<keyword evidence="1" id="KW-0472">Membrane</keyword>